<keyword evidence="1" id="KW-0175">Coiled coil</keyword>
<proteinExistence type="predicted"/>
<reference evidence="4" key="1">
    <citation type="submission" date="2017-09" db="EMBL/GenBank/DDBJ databases">
        <title>Depth-based differentiation of microbial function through sediment-hosted aquifers and enrichment of novel symbionts in the deep terrestrial subsurface.</title>
        <authorList>
            <person name="Probst A.J."/>
            <person name="Ladd B."/>
            <person name="Jarett J.K."/>
            <person name="Geller-Mcgrath D.E."/>
            <person name="Sieber C.M.K."/>
            <person name="Emerson J.B."/>
            <person name="Anantharaman K."/>
            <person name="Thomas B.C."/>
            <person name="Malmstrom R."/>
            <person name="Stieglmeier M."/>
            <person name="Klingl A."/>
            <person name="Woyke T."/>
            <person name="Ryan C.M."/>
            <person name="Banfield J.F."/>
        </authorList>
    </citation>
    <scope>NUCLEOTIDE SEQUENCE [LARGE SCALE GENOMIC DNA]</scope>
</reference>
<dbReference type="Proteomes" id="UP000230131">
    <property type="component" value="Unassembled WGS sequence"/>
</dbReference>
<keyword evidence="2" id="KW-1133">Transmembrane helix</keyword>
<evidence type="ECO:0000313" key="4">
    <source>
        <dbReference type="Proteomes" id="UP000230131"/>
    </source>
</evidence>
<gene>
    <name evidence="3" type="ORF">COS59_00975</name>
</gene>
<comment type="caution">
    <text evidence="3">The sequence shown here is derived from an EMBL/GenBank/DDBJ whole genome shotgun (WGS) entry which is preliminary data.</text>
</comment>
<evidence type="ECO:0000256" key="2">
    <source>
        <dbReference type="SAM" id="Phobius"/>
    </source>
</evidence>
<protein>
    <submittedName>
        <fullName evidence="3">Uncharacterized protein</fullName>
    </submittedName>
</protein>
<dbReference type="EMBL" id="PEVH01000030">
    <property type="protein sequence ID" value="PIU99210.1"/>
    <property type="molecule type" value="Genomic_DNA"/>
</dbReference>
<accession>A0A2M7B7Z3</accession>
<name>A0A2M7B7Z3_9BACT</name>
<dbReference type="AlphaFoldDB" id="A0A2M7B7Z3"/>
<keyword evidence="2" id="KW-0472">Membrane</keyword>
<evidence type="ECO:0000313" key="3">
    <source>
        <dbReference type="EMBL" id="PIU99210.1"/>
    </source>
</evidence>
<organism evidence="3 4">
    <name type="scientific">Candidatus Wolfebacteria bacterium CG03_land_8_20_14_0_80_36_15</name>
    <dbReference type="NCBI Taxonomy" id="1975067"/>
    <lineage>
        <taxon>Bacteria</taxon>
        <taxon>Candidatus Wolfeibacteriota</taxon>
    </lineage>
</organism>
<keyword evidence="2" id="KW-0812">Transmembrane</keyword>
<feature type="coiled-coil region" evidence="1">
    <location>
        <begin position="25"/>
        <end position="66"/>
    </location>
</feature>
<evidence type="ECO:0000256" key="1">
    <source>
        <dbReference type="SAM" id="Coils"/>
    </source>
</evidence>
<feature type="transmembrane region" description="Helical" evidence="2">
    <location>
        <begin position="7"/>
        <end position="25"/>
    </location>
</feature>
<sequence length="90" mass="10426">MENESKYKILFFVLLVILILGWLKYNNLKEENAALTNQIDEYQHALGQANENIDEANSIIEDAQNYAWSSYEEMGYALDNLYTIDTISEP</sequence>